<sequence length="502" mass="56365">MISSLINTQSRLLTNLISDLSFSLSLVLTISISDFQSTHDLCYSNHYIRSLLLTISAPPISTSHDLCFSEPTISLLDFSSGLRALTNPDLDFFNLRSQLHKWSPISHGRRTRLLQSFRSLTNSNLDFSDLRSQLLQRSPISHGRTLEETTKGGLTATDVFAVEWIQLGVIHFGMTVSYFGFVSDVLELSEKYQKRFGPLRYFVAGFLKFFCLPKYSFEVEYLPVSKEASDPEGKVSADCEIIDISDQYTDIMKRSNTDGIPRASSLSSIDSIMTPSHMSGDLDTTCSTHASMEPSEHVRGLDPKSKRLSSGRSILMVEPEEVLHPQLALSSTPNWPRTRSKSRTDKGWTGLTATHDPTRCSWGNAATNDKEDISSTMSDPGPIWDAEPKWDTEPNWDVENPIELLAPSGDVDARMKKEVTPKHEEKWIVTKGRFLGVFVCNHACKTVQSLSSQVVAPKAEHDDNTLDLLLVRGSGRLRLLRFFLHLQFGRHLSLPYVEYIKV</sequence>
<dbReference type="GO" id="GO:0016020">
    <property type="term" value="C:membrane"/>
    <property type="evidence" value="ECO:0007669"/>
    <property type="project" value="GOC"/>
</dbReference>
<dbReference type="OrthoDB" id="3853857at2759"/>
<dbReference type="InterPro" id="IPR016064">
    <property type="entry name" value="NAD/diacylglycerol_kinase_sf"/>
</dbReference>
<dbReference type="EMBL" id="JABCRI010000022">
    <property type="protein sequence ID" value="KAF8379862.1"/>
    <property type="molecule type" value="Genomic_DNA"/>
</dbReference>
<proteinExistence type="predicted"/>
<dbReference type="SUPFAM" id="SSF111331">
    <property type="entry name" value="NAD kinase/diacylglycerol kinase-like"/>
    <property type="match status" value="1"/>
</dbReference>
<dbReference type="PANTHER" id="PTHR12358:SF111">
    <property type="entry name" value="CERAMIDE KINASE, ISOFORM A"/>
    <property type="match status" value="1"/>
</dbReference>
<dbReference type="GO" id="GO:0001729">
    <property type="term" value="F:ceramide kinase activity"/>
    <property type="evidence" value="ECO:0007669"/>
    <property type="project" value="TreeGrafter"/>
</dbReference>
<gene>
    <name evidence="2" type="ORF">HHK36_029311</name>
</gene>
<dbReference type="AlphaFoldDB" id="A0A834YHC3"/>
<organism evidence="2 3">
    <name type="scientific">Tetracentron sinense</name>
    <name type="common">Spur-leaf</name>
    <dbReference type="NCBI Taxonomy" id="13715"/>
    <lineage>
        <taxon>Eukaryota</taxon>
        <taxon>Viridiplantae</taxon>
        <taxon>Streptophyta</taxon>
        <taxon>Embryophyta</taxon>
        <taxon>Tracheophyta</taxon>
        <taxon>Spermatophyta</taxon>
        <taxon>Magnoliopsida</taxon>
        <taxon>Trochodendrales</taxon>
        <taxon>Trochodendraceae</taxon>
        <taxon>Tetracentron</taxon>
    </lineage>
</organism>
<evidence type="ECO:0000256" key="1">
    <source>
        <dbReference type="SAM" id="MobiDB-lite"/>
    </source>
</evidence>
<feature type="region of interest" description="Disordered" evidence="1">
    <location>
        <begin position="330"/>
        <end position="392"/>
    </location>
</feature>
<reference evidence="2 3" key="1">
    <citation type="submission" date="2020-04" db="EMBL/GenBank/DDBJ databases">
        <title>Plant Genome Project.</title>
        <authorList>
            <person name="Zhang R.-G."/>
        </authorList>
    </citation>
    <scope>NUCLEOTIDE SEQUENCE [LARGE SCALE GENOMIC DNA]</scope>
    <source>
        <strain evidence="2">YNK0</strain>
        <tissue evidence="2">Leaf</tissue>
    </source>
</reference>
<dbReference type="InterPro" id="IPR050187">
    <property type="entry name" value="Lipid_Phosphate_FormReg"/>
</dbReference>
<dbReference type="Gene3D" id="2.60.200.40">
    <property type="match status" value="1"/>
</dbReference>
<name>A0A834YHC3_TETSI</name>
<evidence type="ECO:0000313" key="2">
    <source>
        <dbReference type="EMBL" id="KAF8379862.1"/>
    </source>
</evidence>
<dbReference type="PANTHER" id="PTHR12358">
    <property type="entry name" value="SPHINGOSINE KINASE"/>
    <property type="match status" value="1"/>
</dbReference>
<protein>
    <submittedName>
        <fullName evidence="2">Uncharacterized protein</fullName>
    </submittedName>
</protein>
<accession>A0A834YHC3</accession>
<dbReference type="Proteomes" id="UP000655225">
    <property type="component" value="Unassembled WGS sequence"/>
</dbReference>
<keyword evidence="3" id="KW-1185">Reference proteome</keyword>
<comment type="caution">
    <text evidence="2">The sequence shown here is derived from an EMBL/GenBank/DDBJ whole genome shotgun (WGS) entry which is preliminary data.</text>
</comment>
<dbReference type="GO" id="GO:0006672">
    <property type="term" value="P:ceramide metabolic process"/>
    <property type="evidence" value="ECO:0007669"/>
    <property type="project" value="TreeGrafter"/>
</dbReference>
<evidence type="ECO:0000313" key="3">
    <source>
        <dbReference type="Proteomes" id="UP000655225"/>
    </source>
</evidence>